<dbReference type="PROSITE" id="PS50280">
    <property type="entry name" value="SET"/>
    <property type="match status" value="1"/>
</dbReference>
<sequence length="500" mass="55334">MSLLIRAKSAVPVVQLPFKGRSILGVRSFQHGSRTRLDIPFSKSASAKSRYLANTHSKEFSTSTRHPIKPNKTHPPLPNHCNPEDAEDAETTTNPPEPTANKPTTPSTLNTSHLTGPNPPLKIQKTPGKGHGTISTRPLPAGSILHAENPLIKSSTGSTLSISLSCHLLSTAASSYLHLLSDLHKAHPDDSQYIRIWNTNHFAIPPDLRTGCLYVKASFLNHSCEPNADYTFTEGGWIVVVAARDIGEGEEVTISYVGPEILMLGAGERRRALRGRCGFECLCEACVGGRYGMGLLDARFLMERGRAFPVERLADVHVFDVGDEESRVGAVAANQLVEEWTMDFRKRVGYWQIIIQVVVSSEGINGMFTNEVVEWMARHVVRTHTQWLQDRATIDLGTQKVDVPEEVLVPYLDRMVARARQSLLYGGNGPGLLAVQAQVQNLGVRRHEWWFECKEIVQGVEGTAGLEASGLDKEEMYRMLMDDAIEKHLKVGFGRGFMRQ</sequence>
<dbReference type="AlphaFoldDB" id="A0A517LIK2"/>
<keyword evidence="4" id="KW-1185">Reference proteome</keyword>
<dbReference type="SMART" id="SM00317">
    <property type="entry name" value="SET"/>
    <property type="match status" value="1"/>
</dbReference>
<feature type="domain" description="SET" evidence="2">
    <location>
        <begin position="119"/>
        <end position="257"/>
    </location>
</feature>
<dbReference type="Gene3D" id="2.170.270.10">
    <property type="entry name" value="SET domain"/>
    <property type="match status" value="1"/>
</dbReference>
<dbReference type="Pfam" id="PF00856">
    <property type="entry name" value="SET"/>
    <property type="match status" value="1"/>
</dbReference>
<reference evidence="3 4" key="1">
    <citation type="submission" date="2019-07" db="EMBL/GenBank/DDBJ databases">
        <title>Finished genome of Venturia effusa.</title>
        <authorList>
            <person name="Young C.A."/>
            <person name="Cox M.P."/>
            <person name="Ganley A.R.D."/>
            <person name="David W.J."/>
        </authorList>
    </citation>
    <scope>NUCLEOTIDE SEQUENCE [LARGE SCALE GENOMIC DNA]</scope>
    <source>
        <strain evidence="4">albino</strain>
    </source>
</reference>
<dbReference type="STRING" id="50376.A0A517LIK2"/>
<dbReference type="CDD" id="cd20071">
    <property type="entry name" value="SET_SMYD"/>
    <property type="match status" value="1"/>
</dbReference>
<gene>
    <name evidence="3" type="ORF">FKW77_004315</name>
</gene>
<dbReference type="OrthoDB" id="265717at2759"/>
<dbReference type="InterPro" id="IPR053185">
    <property type="entry name" value="SET_domain_protein"/>
</dbReference>
<feature type="compositionally biased region" description="Polar residues" evidence="1">
    <location>
        <begin position="45"/>
        <end position="65"/>
    </location>
</feature>
<evidence type="ECO:0000313" key="4">
    <source>
        <dbReference type="Proteomes" id="UP000316270"/>
    </source>
</evidence>
<dbReference type="InterPro" id="IPR046341">
    <property type="entry name" value="SET_dom_sf"/>
</dbReference>
<feature type="region of interest" description="Disordered" evidence="1">
    <location>
        <begin position="45"/>
        <end position="132"/>
    </location>
</feature>
<dbReference type="Proteomes" id="UP000316270">
    <property type="component" value="Chromosome 13"/>
</dbReference>
<feature type="compositionally biased region" description="Low complexity" evidence="1">
    <location>
        <begin position="91"/>
        <end position="106"/>
    </location>
</feature>
<name>A0A517LIK2_9PEZI</name>
<protein>
    <recommendedName>
        <fullName evidence="2">SET domain-containing protein</fullName>
    </recommendedName>
</protein>
<dbReference type="InterPro" id="IPR001214">
    <property type="entry name" value="SET_dom"/>
</dbReference>
<dbReference type="SUPFAM" id="SSF82199">
    <property type="entry name" value="SET domain"/>
    <property type="match status" value="1"/>
</dbReference>
<dbReference type="PANTHER" id="PTHR47332">
    <property type="entry name" value="SET DOMAIN-CONTAINING PROTEIN 5"/>
    <property type="match status" value="1"/>
</dbReference>
<accession>A0A517LIK2</accession>
<evidence type="ECO:0000256" key="1">
    <source>
        <dbReference type="SAM" id="MobiDB-lite"/>
    </source>
</evidence>
<evidence type="ECO:0000259" key="2">
    <source>
        <dbReference type="PROSITE" id="PS50280"/>
    </source>
</evidence>
<organism evidence="3 4">
    <name type="scientific">Venturia effusa</name>
    <dbReference type="NCBI Taxonomy" id="50376"/>
    <lineage>
        <taxon>Eukaryota</taxon>
        <taxon>Fungi</taxon>
        <taxon>Dikarya</taxon>
        <taxon>Ascomycota</taxon>
        <taxon>Pezizomycotina</taxon>
        <taxon>Dothideomycetes</taxon>
        <taxon>Pleosporomycetidae</taxon>
        <taxon>Venturiales</taxon>
        <taxon>Venturiaceae</taxon>
        <taxon>Venturia</taxon>
    </lineage>
</organism>
<dbReference type="EMBL" id="CP042197">
    <property type="protein sequence ID" value="QDS75469.1"/>
    <property type="molecule type" value="Genomic_DNA"/>
</dbReference>
<evidence type="ECO:0000313" key="3">
    <source>
        <dbReference type="EMBL" id="QDS75469.1"/>
    </source>
</evidence>
<proteinExistence type="predicted"/>
<dbReference type="PANTHER" id="PTHR47332:SF4">
    <property type="entry name" value="SET DOMAIN-CONTAINING PROTEIN 5"/>
    <property type="match status" value="1"/>
</dbReference>